<dbReference type="Pfam" id="PF08757">
    <property type="entry name" value="CotH"/>
    <property type="match status" value="1"/>
</dbReference>
<keyword evidence="4" id="KW-1185">Reference proteome</keyword>
<sequence>MTTWFRRPLVAFLGTLLIALGLVTGAPSQARAATITGITFNNVSRSAALNTNPASSAEVDDLSVRDGGRLYLPASADPTALSGWITSDDGTREAFGVGDYALTSTGDHEWSLTLVSNPTVGVTVYQSGSVPAMYVRTNGGLAAIEADKSHEDEGGSMALVGADTNPVYNGLLGEMKGRGNTTWGYPKKPYQVKLDKSTELVADAGAHKTWILLANYLDTSLIRNQVAYNLEGSALRRAGLTDHSIKGRMIDLWIDGDFRGSYYLAEKVQVGATRVNITDLEKANEAANPGTDLGSTPTVRAETTDPRFAGLREAQYAEFSNSPTGYQNSGYLFEMDFASGSRAERSYFITRQGTPFTVKAPEDANRDELAYASGFMQGLEDAIFSPTGRNAAGRHYTDYLDLQSFATYYAVQEAVANEDAFKSSAYFYLDRGGKLVAGPLWDCDRCLGSLTGHAAPESVHVGKWSRLKPLWIKQLLSHTDFRAAVRTAWTGSVKPELDQLLAADGRLSEYAAEVAYSAKLNKLRWSAHPASIASPTPAGDITWLRSYTTSRRDALGRVFGAAYTDNVRIPDGIYVIRNGRLQVDVSRMSTETGANIQLWDPNTTDAQRFRVTRGADLFYTITNVHSGKLLDVRYAAAANGTNVWQYPLTGTKAQKWTIGTYDGVNYTIASALGIFDIGDTGGREDGHVLDAAAAGQTAGTNIQIWADNGTSAQQFRFAAVDTTPPPPPPAPEIVEGVPYALASGLNRAKVLDVRYASPARGTNVQLWDFNGSSAQRFTFHALGDGSYQILTGPGGAVDVAYAGTARGTNVWQWDATGSIAQQWVLRPTGDGDGSFYVVSRANGLYLDVAYAGTANGTNVWTWSHTGTGAQKFYLNRL</sequence>
<reference evidence="3 4" key="1">
    <citation type="submission" date="2024-04" db="EMBL/GenBank/DDBJ databases">
        <title>Isolation of an actinomycete strain from pig manure.</title>
        <authorList>
            <person name="Gong T."/>
            <person name="Yu Z."/>
            <person name="An M."/>
            <person name="Wei C."/>
            <person name="Yang W."/>
            <person name="Liu L."/>
        </authorList>
    </citation>
    <scope>NUCLEOTIDE SEQUENCE [LARGE SCALE GENOMIC DNA]</scope>
    <source>
        <strain evidence="3 4">ZF39</strain>
    </source>
</reference>
<protein>
    <submittedName>
        <fullName evidence="3">RICIN domain-containing protein</fullName>
    </submittedName>
</protein>
<dbReference type="PROSITE" id="PS50231">
    <property type="entry name" value="RICIN_B_LECTIN"/>
    <property type="match status" value="1"/>
</dbReference>
<feature type="domain" description="Ricin B lectin" evidence="2">
    <location>
        <begin position="737"/>
        <end position="875"/>
    </location>
</feature>
<dbReference type="Pfam" id="PF00652">
    <property type="entry name" value="Ricin_B_lectin"/>
    <property type="match status" value="1"/>
</dbReference>
<dbReference type="RefSeq" id="WP_425309293.1">
    <property type="nucleotide sequence ID" value="NZ_CP154795.1"/>
</dbReference>
<feature type="signal peptide" evidence="1">
    <location>
        <begin position="1"/>
        <end position="32"/>
    </location>
</feature>
<feature type="chain" id="PRO_5045938902" evidence="1">
    <location>
        <begin position="33"/>
        <end position="877"/>
    </location>
</feature>
<dbReference type="Gene3D" id="2.80.10.50">
    <property type="match status" value="6"/>
</dbReference>
<name>A0ABZ3FRN5_9ACTN</name>
<keyword evidence="1" id="KW-0732">Signal</keyword>
<evidence type="ECO:0000259" key="2">
    <source>
        <dbReference type="SMART" id="SM00458"/>
    </source>
</evidence>
<dbReference type="Proteomes" id="UP001442841">
    <property type="component" value="Chromosome"/>
</dbReference>
<proteinExistence type="predicted"/>
<organism evidence="3 4">
    <name type="scientific">Ammonicoccus fulvus</name>
    <dbReference type="NCBI Taxonomy" id="3138240"/>
    <lineage>
        <taxon>Bacteria</taxon>
        <taxon>Bacillati</taxon>
        <taxon>Actinomycetota</taxon>
        <taxon>Actinomycetes</taxon>
        <taxon>Propionibacteriales</taxon>
        <taxon>Propionibacteriaceae</taxon>
        <taxon>Ammonicoccus</taxon>
    </lineage>
</organism>
<accession>A0ABZ3FRN5</accession>
<feature type="domain" description="Ricin B lectin" evidence="2">
    <location>
        <begin position="571"/>
        <end position="718"/>
    </location>
</feature>
<evidence type="ECO:0000256" key="1">
    <source>
        <dbReference type="SAM" id="SignalP"/>
    </source>
</evidence>
<dbReference type="InterPro" id="IPR000772">
    <property type="entry name" value="Ricin_B_lectin"/>
</dbReference>
<dbReference type="InterPro" id="IPR014867">
    <property type="entry name" value="Spore_coat_CotH_CotH2/3/7"/>
</dbReference>
<dbReference type="CDD" id="cd00161">
    <property type="entry name" value="beta-trefoil_Ricin-like"/>
    <property type="match status" value="2"/>
</dbReference>
<dbReference type="SMART" id="SM00458">
    <property type="entry name" value="RICIN"/>
    <property type="match status" value="2"/>
</dbReference>
<dbReference type="Pfam" id="PF14200">
    <property type="entry name" value="RicinB_lectin_2"/>
    <property type="match status" value="1"/>
</dbReference>
<evidence type="ECO:0000313" key="4">
    <source>
        <dbReference type="Proteomes" id="UP001442841"/>
    </source>
</evidence>
<dbReference type="InterPro" id="IPR035992">
    <property type="entry name" value="Ricin_B-like_lectins"/>
</dbReference>
<gene>
    <name evidence="3" type="ORF">AADG42_11125</name>
</gene>
<evidence type="ECO:0000313" key="3">
    <source>
        <dbReference type="EMBL" id="XAN07835.1"/>
    </source>
</evidence>
<dbReference type="SUPFAM" id="SSF50370">
    <property type="entry name" value="Ricin B-like lectins"/>
    <property type="match status" value="2"/>
</dbReference>
<dbReference type="EMBL" id="CP154795">
    <property type="protein sequence ID" value="XAN07835.1"/>
    <property type="molecule type" value="Genomic_DNA"/>
</dbReference>